<evidence type="ECO:0000256" key="4">
    <source>
        <dbReference type="ARBA" id="ARBA00032829"/>
    </source>
</evidence>
<name>A0ABR3GP26_9PEZI</name>
<comment type="caution">
    <text evidence="8">The sequence shown here is derived from an EMBL/GenBank/DDBJ whole genome shotgun (WGS) entry which is preliminary data.</text>
</comment>
<feature type="domain" description="Peptidase S9 prolyl oligopeptidase catalytic" evidence="7">
    <location>
        <begin position="491"/>
        <end position="703"/>
    </location>
</feature>
<dbReference type="InterPro" id="IPR029058">
    <property type="entry name" value="AB_hydrolase_fold"/>
</dbReference>
<dbReference type="Gene3D" id="3.40.50.1820">
    <property type="entry name" value="alpha/beta hydrolase"/>
    <property type="match status" value="1"/>
</dbReference>
<evidence type="ECO:0000256" key="2">
    <source>
        <dbReference type="ARBA" id="ARBA00022729"/>
    </source>
</evidence>
<dbReference type="PANTHER" id="PTHR42776">
    <property type="entry name" value="SERINE PEPTIDASE S9 FAMILY MEMBER"/>
    <property type="match status" value="1"/>
</dbReference>
<dbReference type="Pfam" id="PF00326">
    <property type="entry name" value="Peptidase_S9"/>
    <property type="match status" value="1"/>
</dbReference>
<evidence type="ECO:0000256" key="1">
    <source>
        <dbReference type="ARBA" id="ARBA00010040"/>
    </source>
</evidence>
<accession>A0ABR3GP26</accession>
<dbReference type="PANTHER" id="PTHR42776:SF13">
    <property type="entry name" value="DIPEPTIDYL-PEPTIDASE 5"/>
    <property type="match status" value="1"/>
</dbReference>
<keyword evidence="3" id="KW-0378">Hydrolase</keyword>
<dbReference type="SUPFAM" id="SSF82171">
    <property type="entry name" value="DPP6 N-terminal domain-like"/>
    <property type="match status" value="1"/>
</dbReference>
<gene>
    <name evidence="8" type="primary">dpp5_2</name>
    <name evidence="8" type="ORF">Q9L58_003391</name>
</gene>
<evidence type="ECO:0000259" key="7">
    <source>
        <dbReference type="Pfam" id="PF00326"/>
    </source>
</evidence>
<evidence type="ECO:0000256" key="3">
    <source>
        <dbReference type="ARBA" id="ARBA00022801"/>
    </source>
</evidence>
<proteinExistence type="inferred from homology"/>
<sequence length="721" mass="79438">MASLRNRSLLVAFVLSLSGYTTGKFTPKDLLSAQRRGEAVPNKAGTLALFHSSTYSFEDHIKTSTWNLLNLNTGETTVIFDDDAIQEVVWLNDNSIIYINGTSSGVKGGSGLWITQALNTDKRDLFASLPTSVSNLKPLFDENLNLNFIVSALANPDTTVYNSEIAPKKYTSGLSYESLFVRHWDSYVKPEKSTLFTGILDKGKVVRELKNLLSGAPKLETPVAPFGGASDFDISSDGKTVAFHSKSPGLNPANNTQTLVYLVPSDGSSKPSAINLPDKKDAAGSALPQGASSSPIFSPDGKYLAYLQMYKNGYESDQNKIFLYEVSSQNIIPLLQDWDNSPSSIVWSTDSKELFLVAENNGRGKVFKTLASSDASAEDVTELISDGSVNGLSVLPSGKLLVSRNSLTSSTGYSLFDLSSKTLTSLLSPVKVDSQLSSLDKVVVEDFSFVGAEGVTVHGLITKPSNFDPKRKWKMAFFIHGGPQGAWTDSWSTRWNPAVFAEAGYVVVAVNPTGSTGYGQKFVDGIQGQWGGRPYIDLEKAVEYLENTDKYNYIDFDRTVALGASYGGYMINYIQGKPLGRKFKALVCHDGVFSTLNQYSSEELYFPQHDFEGKIWENRAGYAKWDPAVLVKNWATPQLVIHNELDYRLPISEGLAVFNTLQELGVPSKFLTFPDENHWVLKPENSLLWHETVLEWIERWTKDEKKENLGGASKQHVLHEL</sequence>
<dbReference type="Gene3D" id="2.120.10.30">
    <property type="entry name" value="TolB, C-terminal domain"/>
    <property type="match status" value="1"/>
</dbReference>
<protein>
    <recommendedName>
        <fullName evidence="4">Dipeptidyl-peptidase V</fullName>
    </recommendedName>
</protein>
<evidence type="ECO:0000313" key="8">
    <source>
        <dbReference type="EMBL" id="KAL0637667.1"/>
    </source>
</evidence>
<evidence type="ECO:0000313" key="9">
    <source>
        <dbReference type="Proteomes" id="UP001447188"/>
    </source>
</evidence>
<organism evidence="8 9">
    <name type="scientific">Discina gigas</name>
    <dbReference type="NCBI Taxonomy" id="1032678"/>
    <lineage>
        <taxon>Eukaryota</taxon>
        <taxon>Fungi</taxon>
        <taxon>Dikarya</taxon>
        <taxon>Ascomycota</taxon>
        <taxon>Pezizomycotina</taxon>
        <taxon>Pezizomycetes</taxon>
        <taxon>Pezizales</taxon>
        <taxon>Discinaceae</taxon>
        <taxon>Discina</taxon>
    </lineage>
</organism>
<dbReference type="InterPro" id="IPR011042">
    <property type="entry name" value="6-blade_b-propeller_TolB-like"/>
</dbReference>
<evidence type="ECO:0000256" key="6">
    <source>
        <dbReference type="SAM" id="SignalP"/>
    </source>
</evidence>
<keyword evidence="9" id="KW-1185">Reference proteome</keyword>
<dbReference type="EMBL" id="JBBBZM010000032">
    <property type="protein sequence ID" value="KAL0637667.1"/>
    <property type="molecule type" value="Genomic_DNA"/>
</dbReference>
<evidence type="ECO:0000256" key="5">
    <source>
        <dbReference type="SAM" id="MobiDB-lite"/>
    </source>
</evidence>
<keyword evidence="2 6" id="KW-0732">Signal</keyword>
<dbReference type="InterPro" id="IPR001375">
    <property type="entry name" value="Peptidase_S9_cat"/>
</dbReference>
<feature type="region of interest" description="Disordered" evidence="5">
    <location>
        <begin position="272"/>
        <end position="293"/>
    </location>
</feature>
<dbReference type="SUPFAM" id="SSF53474">
    <property type="entry name" value="alpha/beta-Hydrolases"/>
    <property type="match status" value="1"/>
</dbReference>
<reference evidence="8 9" key="1">
    <citation type="submission" date="2024-02" db="EMBL/GenBank/DDBJ databases">
        <title>Discinaceae phylogenomics.</title>
        <authorList>
            <person name="Dirks A.C."/>
            <person name="James T.Y."/>
        </authorList>
    </citation>
    <scope>NUCLEOTIDE SEQUENCE [LARGE SCALE GENOMIC DNA]</scope>
    <source>
        <strain evidence="8 9">ACD0624</strain>
    </source>
</reference>
<dbReference type="Proteomes" id="UP001447188">
    <property type="component" value="Unassembled WGS sequence"/>
</dbReference>
<feature type="signal peptide" evidence="6">
    <location>
        <begin position="1"/>
        <end position="23"/>
    </location>
</feature>
<comment type="similarity">
    <text evidence="1">Belongs to the peptidase S9C family.</text>
</comment>
<feature type="chain" id="PRO_5045280487" description="Dipeptidyl-peptidase V" evidence="6">
    <location>
        <begin position="24"/>
        <end position="721"/>
    </location>
</feature>